<comment type="similarity">
    <text evidence="1 2">Belongs to the UPF0125 (RnfH) family.</text>
</comment>
<reference evidence="3 4" key="1">
    <citation type="submission" date="2023-07" db="EMBL/GenBank/DDBJ databases">
        <title>Sorghum-associated microbial communities from plants grown in Nebraska, USA.</title>
        <authorList>
            <person name="Schachtman D."/>
        </authorList>
    </citation>
    <scope>NUCLEOTIDE SEQUENCE [LARGE SCALE GENOMIC DNA]</scope>
    <source>
        <strain evidence="3 4">DS1607</strain>
    </source>
</reference>
<dbReference type="Gene3D" id="3.10.20.280">
    <property type="entry name" value="RnfH-like"/>
    <property type="match status" value="1"/>
</dbReference>
<protein>
    <recommendedName>
        <fullName evidence="2">UPF0125 protein J2W36_004042</fullName>
    </recommendedName>
</protein>
<evidence type="ECO:0000256" key="1">
    <source>
        <dbReference type="ARBA" id="ARBA00010645"/>
    </source>
</evidence>
<dbReference type="SUPFAM" id="SSF54285">
    <property type="entry name" value="MoaD/ThiS"/>
    <property type="match status" value="1"/>
</dbReference>
<evidence type="ECO:0000313" key="4">
    <source>
        <dbReference type="Proteomes" id="UP001226867"/>
    </source>
</evidence>
<dbReference type="InterPro" id="IPR005346">
    <property type="entry name" value="RnfH"/>
</dbReference>
<comment type="caution">
    <text evidence="3">The sequence shown here is derived from an EMBL/GenBank/DDBJ whole genome shotgun (WGS) entry which is preliminary data.</text>
</comment>
<name>A0ABT9SEH3_9BURK</name>
<accession>A0ABT9SEH3</accession>
<evidence type="ECO:0000256" key="2">
    <source>
        <dbReference type="HAMAP-Rule" id="MF_00460"/>
    </source>
</evidence>
<evidence type="ECO:0000313" key="3">
    <source>
        <dbReference type="EMBL" id="MDP9901772.1"/>
    </source>
</evidence>
<gene>
    <name evidence="3" type="ORF">J2W36_004042</name>
</gene>
<dbReference type="EMBL" id="JAUSRO010000014">
    <property type="protein sequence ID" value="MDP9901772.1"/>
    <property type="molecule type" value="Genomic_DNA"/>
</dbReference>
<dbReference type="InterPro" id="IPR016155">
    <property type="entry name" value="Mopterin_synth/thiamin_S_b"/>
</dbReference>
<dbReference type="PANTHER" id="PTHR37483">
    <property type="entry name" value="UPF0125 PROTEIN RATB"/>
    <property type="match status" value="1"/>
</dbReference>
<sequence>MIEVTLAYAPAPRQVFEQTVLLPKGATVGDAVRASTLTRQFPLLDWRAMTPGVWGKAAAWDGPLAHLDRVELCRALTVDPKVARRERFQRQGAGATGLFKHRREGGKAGY</sequence>
<proteinExistence type="inferred from homology"/>
<organism evidence="3 4">
    <name type="scientific">Variovorax ginsengisoli</name>
    <dbReference type="NCBI Taxonomy" id="363844"/>
    <lineage>
        <taxon>Bacteria</taxon>
        <taxon>Pseudomonadati</taxon>
        <taxon>Pseudomonadota</taxon>
        <taxon>Betaproteobacteria</taxon>
        <taxon>Burkholderiales</taxon>
        <taxon>Comamonadaceae</taxon>
        <taxon>Variovorax</taxon>
    </lineage>
</organism>
<dbReference type="HAMAP" id="MF_00460">
    <property type="entry name" value="UPF0125_RnfH"/>
    <property type="match status" value="1"/>
</dbReference>
<keyword evidence="4" id="KW-1185">Reference proteome</keyword>
<dbReference type="Pfam" id="PF03658">
    <property type="entry name" value="Ub-RnfH"/>
    <property type="match status" value="1"/>
</dbReference>
<dbReference type="RefSeq" id="WP_307691545.1">
    <property type="nucleotide sequence ID" value="NZ_JAUSRO010000014.1"/>
</dbReference>
<dbReference type="InterPro" id="IPR037021">
    <property type="entry name" value="RnfH_sf"/>
</dbReference>
<dbReference type="Proteomes" id="UP001226867">
    <property type="component" value="Unassembled WGS sequence"/>
</dbReference>
<dbReference type="PANTHER" id="PTHR37483:SF1">
    <property type="entry name" value="UPF0125 PROTEIN RATB"/>
    <property type="match status" value="1"/>
</dbReference>